<reference evidence="1" key="1">
    <citation type="journal article" date="2021" name="Proc. Natl. Acad. Sci. U.S.A.">
        <title>A Catalog of Tens of Thousands of Viruses from Human Metagenomes Reveals Hidden Associations with Chronic Diseases.</title>
        <authorList>
            <person name="Tisza M.J."/>
            <person name="Buck C.B."/>
        </authorList>
    </citation>
    <scope>NUCLEOTIDE SEQUENCE</scope>
    <source>
        <strain evidence="1">CtD4R19</strain>
    </source>
</reference>
<sequence>MIMVFNIIILLIHLILFVFSRWATVYIKVELKQKGCTTKGNKLVPCLVWDNGQTTYCKPKDLEKYEVGKTYIIEVSKKVFFDYDLKI</sequence>
<proteinExistence type="predicted"/>
<evidence type="ECO:0000313" key="1">
    <source>
        <dbReference type="EMBL" id="DAD65214.1"/>
    </source>
</evidence>
<organism evidence="1">
    <name type="scientific">Siphoviridae sp. ctD4R19</name>
    <dbReference type="NCBI Taxonomy" id="2823568"/>
    <lineage>
        <taxon>Viruses</taxon>
        <taxon>Duplodnaviria</taxon>
        <taxon>Heunggongvirae</taxon>
        <taxon>Uroviricota</taxon>
        <taxon>Caudoviricetes</taxon>
    </lineage>
</organism>
<protein>
    <submittedName>
        <fullName evidence="1">Uncharacterized protein</fullName>
    </submittedName>
</protein>
<name>A0A8S5L5Y4_9CAUD</name>
<dbReference type="EMBL" id="BK014638">
    <property type="protein sequence ID" value="DAD65214.1"/>
    <property type="molecule type" value="Genomic_DNA"/>
</dbReference>
<accession>A0A8S5L5Y4</accession>